<evidence type="ECO:0000256" key="1">
    <source>
        <dbReference type="ARBA" id="ARBA00023270"/>
    </source>
</evidence>
<feature type="binding site" evidence="2">
    <location>
        <position position="192"/>
    </location>
    <ligand>
        <name>Mg(2+)</name>
        <dbReference type="ChEBI" id="CHEBI:18420"/>
    </ligand>
</feature>
<organism evidence="3 4">
    <name type="scientific">Enterocloster aldenensis</name>
    <dbReference type="NCBI Taxonomy" id="358742"/>
    <lineage>
        <taxon>Bacteria</taxon>
        <taxon>Bacillati</taxon>
        <taxon>Bacillota</taxon>
        <taxon>Clostridia</taxon>
        <taxon>Lachnospirales</taxon>
        <taxon>Lachnospiraceae</taxon>
        <taxon>Enterocloster</taxon>
    </lineage>
</organism>
<dbReference type="Gene3D" id="3.40.50.1000">
    <property type="entry name" value="HAD superfamily/HAD-like"/>
    <property type="match status" value="1"/>
</dbReference>
<dbReference type="SFLD" id="SFLDS00003">
    <property type="entry name" value="Haloacid_Dehalogenase"/>
    <property type="match status" value="1"/>
</dbReference>
<dbReference type="GO" id="GO:0050194">
    <property type="term" value="F:phosphonoacetaldehyde hydrolase activity"/>
    <property type="evidence" value="ECO:0007669"/>
    <property type="project" value="UniProtKB-EC"/>
</dbReference>
<gene>
    <name evidence="2" type="primary">phnX</name>
    <name evidence="3" type="ORF">G5B36_12075</name>
</gene>
<dbReference type="NCBIfam" id="TIGR01549">
    <property type="entry name" value="HAD-SF-IA-v1"/>
    <property type="match status" value="1"/>
</dbReference>
<keyword evidence="1 2" id="KW-0704">Schiff base</keyword>
<keyword evidence="2 3" id="KW-0378">Hydrolase</keyword>
<feature type="binding site" evidence="2">
    <location>
        <position position="19"/>
    </location>
    <ligand>
        <name>Mg(2+)</name>
        <dbReference type="ChEBI" id="CHEBI:18420"/>
    </ligand>
</feature>
<keyword evidence="4" id="KW-1185">Reference proteome</keyword>
<feature type="binding site" evidence="2">
    <location>
        <position position="17"/>
    </location>
    <ligand>
        <name>Mg(2+)</name>
        <dbReference type="ChEBI" id="CHEBI:18420"/>
    </ligand>
</feature>
<sequence length="264" mass="29458">MTWRDSKMALFDAVIFDWAGTTVDYGCFAPVQAFADAFGEYGIRPTMDEIRGPMGMLKRDHVRTMLEMERISREWERVHGRAFTQEDVGQVYVLSESKILGLVGGFTDVKPYVEETVETLRTHGIRIGSTTGYTDAMMDIVVPAAAKKGYSPDCWFSPDSTGHKGRPFPYMIFRNMEALGLSDVRRVMKVGDTVSDIKEGKNAGVYTVGILEGSSAMGLSMAEYEALSPEDREHACKIVSQRFLEAGADWVVRDIRGVLELILQ</sequence>
<feature type="active site" description="Schiff-base intermediate with substrate" evidence="2">
    <location>
        <position position="58"/>
    </location>
</feature>
<evidence type="ECO:0000313" key="3">
    <source>
        <dbReference type="EMBL" id="NSJ49435.1"/>
    </source>
</evidence>
<name>A0ABX2HM06_9FIRM</name>
<keyword evidence="2" id="KW-0479">Metal-binding</keyword>
<evidence type="ECO:0000256" key="2">
    <source>
        <dbReference type="HAMAP-Rule" id="MF_01375"/>
    </source>
</evidence>
<dbReference type="InterPro" id="IPR006323">
    <property type="entry name" value="Phosphonoacetald_hydro"/>
</dbReference>
<evidence type="ECO:0000313" key="4">
    <source>
        <dbReference type="Proteomes" id="UP000669239"/>
    </source>
</evidence>
<comment type="cofactor">
    <cofactor evidence="2">
        <name>Mg(2+)</name>
        <dbReference type="ChEBI" id="CHEBI:18420"/>
    </cofactor>
    <text evidence="2">Binds 1 Mg(2+) ion per subunit.</text>
</comment>
<dbReference type="PANTHER" id="PTHR43434">
    <property type="entry name" value="PHOSPHOGLYCOLATE PHOSPHATASE"/>
    <property type="match status" value="1"/>
</dbReference>
<dbReference type="EMBL" id="JAAITT010000015">
    <property type="protein sequence ID" value="NSJ49435.1"/>
    <property type="molecule type" value="Genomic_DNA"/>
</dbReference>
<comment type="caution">
    <text evidence="3">The sequence shown here is derived from an EMBL/GenBank/DDBJ whole genome shotgun (WGS) entry which is preliminary data.</text>
</comment>
<dbReference type="InterPro" id="IPR036412">
    <property type="entry name" value="HAD-like_sf"/>
</dbReference>
<comment type="catalytic activity">
    <reaction evidence="2">
        <text>phosphonoacetaldehyde + H2O = acetaldehyde + phosphate + H(+)</text>
        <dbReference type="Rhea" id="RHEA:18905"/>
        <dbReference type="ChEBI" id="CHEBI:15343"/>
        <dbReference type="ChEBI" id="CHEBI:15377"/>
        <dbReference type="ChEBI" id="CHEBI:15378"/>
        <dbReference type="ChEBI" id="CHEBI:43474"/>
        <dbReference type="ChEBI" id="CHEBI:58383"/>
        <dbReference type="EC" id="3.11.1.1"/>
    </reaction>
</comment>
<comment type="subunit">
    <text evidence="2">Homodimer.</text>
</comment>
<feature type="active site" description="Nucleophile" evidence="2">
    <location>
        <position position="17"/>
    </location>
</feature>
<comment type="similarity">
    <text evidence="2">Belongs to the HAD-like hydrolase superfamily. PhnX family.</text>
</comment>
<comment type="function">
    <text evidence="2">Involved in phosphonate degradation.</text>
</comment>
<protein>
    <recommendedName>
        <fullName evidence="2">Phosphonoacetaldehyde hydrolase</fullName>
        <shortName evidence="2">Phosphonatase</shortName>
        <ecNumber evidence="2">3.11.1.1</ecNumber>
    </recommendedName>
    <alternativeName>
        <fullName evidence="2">Phosphonoacetaldehyde phosphonohydrolase</fullName>
    </alternativeName>
</protein>
<accession>A0ABX2HM06</accession>
<reference evidence="3 4" key="1">
    <citation type="journal article" date="2020" name="Cell Host Microbe">
        <title>Functional and Genomic Variation between Human-Derived Isolates of Lachnospiraceae Reveals Inter- and Intra-Species Diversity.</title>
        <authorList>
            <person name="Sorbara M.T."/>
            <person name="Littmann E.R."/>
            <person name="Fontana E."/>
            <person name="Moody T.U."/>
            <person name="Kohout C.E."/>
            <person name="Gjonbalaj M."/>
            <person name="Eaton V."/>
            <person name="Seok R."/>
            <person name="Leiner I.M."/>
            <person name="Pamer E.G."/>
        </authorList>
    </citation>
    <scope>NUCLEOTIDE SEQUENCE [LARGE SCALE GENOMIC DNA]</scope>
    <source>
        <strain evidence="3 4">MSK.1.17</strain>
    </source>
</reference>
<dbReference type="InterPro" id="IPR023198">
    <property type="entry name" value="PGP-like_dom2"/>
</dbReference>
<keyword evidence="2" id="KW-0460">Magnesium</keyword>
<dbReference type="InterPro" id="IPR050155">
    <property type="entry name" value="HAD-like_hydrolase_sf"/>
</dbReference>
<proteinExistence type="inferred from homology"/>
<dbReference type="SUPFAM" id="SSF56784">
    <property type="entry name" value="HAD-like"/>
    <property type="match status" value="1"/>
</dbReference>
<dbReference type="Gene3D" id="1.10.150.240">
    <property type="entry name" value="Putative phosphatase, domain 2"/>
    <property type="match status" value="1"/>
</dbReference>
<dbReference type="NCBIfam" id="TIGR01422">
    <property type="entry name" value="phosphonatase"/>
    <property type="match status" value="1"/>
</dbReference>
<dbReference type="InterPro" id="IPR023214">
    <property type="entry name" value="HAD_sf"/>
</dbReference>
<dbReference type="SFLD" id="SFLDG01129">
    <property type="entry name" value="C1.5:_HAD__Beta-PGM__Phosphata"/>
    <property type="match status" value="1"/>
</dbReference>
<dbReference type="InterPro" id="IPR006439">
    <property type="entry name" value="HAD-SF_hydro_IA"/>
</dbReference>
<dbReference type="Proteomes" id="UP000669239">
    <property type="component" value="Unassembled WGS sequence"/>
</dbReference>
<dbReference type="Pfam" id="PF00702">
    <property type="entry name" value="Hydrolase"/>
    <property type="match status" value="1"/>
</dbReference>
<dbReference type="HAMAP" id="MF_01375">
    <property type="entry name" value="PhnX"/>
    <property type="match status" value="1"/>
</dbReference>
<dbReference type="PANTHER" id="PTHR43434:SF19">
    <property type="entry name" value="PHOSPHONOACETALDEHYDE HYDROLASE"/>
    <property type="match status" value="1"/>
</dbReference>
<dbReference type="EC" id="3.11.1.1" evidence="2"/>